<evidence type="ECO:0000313" key="2">
    <source>
        <dbReference type="EMBL" id="VDO16947.1"/>
    </source>
</evidence>
<reference evidence="4" key="1">
    <citation type="submission" date="2017-02" db="UniProtKB">
        <authorList>
            <consortium name="WormBaseParasite"/>
        </authorList>
    </citation>
    <scope>IDENTIFICATION</scope>
</reference>
<evidence type="ECO:0000313" key="4">
    <source>
        <dbReference type="WBParaSite" id="HNAJ_0001377301-mRNA-1"/>
    </source>
</evidence>
<dbReference type="STRING" id="102285.A0A0R3U0X4"/>
<protein>
    <submittedName>
        <fullName evidence="4">Pyrin domain-containing protein</fullName>
    </submittedName>
</protein>
<sequence length="96" mass="10665">MSKRRACSPRRDLVVEKSTDFVQFLEPILSTKKKEEIALCLVNIHEKIPESNIAAFLSPLVDQELDAYGCVLPPPLQQPDLAVSSKKSKSRKGDTA</sequence>
<feature type="region of interest" description="Disordered" evidence="1">
    <location>
        <begin position="75"/>
        <end position="96"/>
    </location>
</feature>
<dbReference type="Proteomes" id="UP000278807">
    <property type="component" value="Unassembled WGS sequence"/>
</dbReference>
<dbReference type="AlphaFoldDB" id="A0A0R3U0X4"/>
<evidence type="ECO:0000313" key="3">
    <source>
        <dbReference type="Proteomes" id="UP000278807"/>
    </source>
</evidence>
<dbReference type="WBParaSite" id="HNAJ_0001377301-mRNA-1">
    <property type="protein sequence ID" value="HNAJ_0001377301-mRNA-1"/>
    <property type="gene ID" value="HNAJ_0001377301"/>
</dbReference>
<evidence type="ECO:0000256" key="1">
    <source>
        <dbReference type="SAM" id="MobiDB-lite"/>
    </source>
</evidence>
<dbReference type="EMBL" id="UZAE01016044">
    <property type="protein sequence ID" value="VDO16947.1"/>
    <property type="molecule type" value="Genomic_DNA"/>
</dbReference>
<reference evidence="2 3" key="2">
    <citation type="submission" date="2018-11" db="EMBL/GenBank/DDBJ databases">
        <authorList>
            <consortium name="Pathogen Informatics"/>
        </authorList>
    </citation>
    <scope>NUCLEOTIDE SEQUENCE [LARGE SCALE GENOMIC DNA]</scope>
</reference>
<keyword evidence="3" id="KW-1185">Reference proteome</keyword>
<proteinExistence type="predicted"/>
<dbReference type="OrthoDB" id="6280692at2759"/>
<name>A0A0R3U0X4_RODNA</name>
<gene>
    <name evidence="2" type="ORF">HNAJ_LOCUS13747</name>
</gene>
<accession>A0A0R3U0X4</accession>
<organism evidence="4">
    <name type="scientific">Rodentolepis nana</name>
    <name type="common">Dwarf tapeworm</name>
    <name type="synonym">Hymenolepis nana</name>
    <dbReference type="NCBI Taxonomy" id="102285"/>
    <lineage>
        <taxon>Eukaryota</taxon>
        <taxon>Metazoa</taxon>
        <taxon>Spiralia</taxon>
        <taxon>Lophotrochozoa</taxon>
        <taxon>Platyhelminthes</taxon>
        <taxon>Cestoda</taxon>
        <taxon>Eucestoda</taxon>
        <taxon>Cyclophyllidea</taxon>
        <taxon>Hymenolepididae</taxon>
        <taxon>Rodentolepis</taxon>
    </lineage>
</organism>